<evidence type="ECO:0000313" key="2">
    <source>
        <dbReference type="EMBL" id="VDK24061.1"/>
    </source>
</evidence>
<dbReference type="GO" id="GO:0005737">
    <property type="term" value="C:cytoplasm"/>
    <property type="evidence" value="ECO:0007669"/>
    <property type="project" value="TreeGrafter"/>
</dbReference>
<dbReference type="OrthoDB" id="10059875at2759"/>
<dbReference type="Gene3D" id="3.40.50.720">
    <property type="entry name" value="NAD(P)-binding Rossmann-like Domain"/>
    <property type="match status" value="1"/>
</dbReference>
<dbReference type="InterPro" id="IPR051168">
    <property type="entry name" value="AASS"/>
</dbReference>
<name>A0A0M3JAX8_ANISI</name>
<gene>
    <name evidence="2" type="ORF">ASIM_LOCUS4557</name>
</gene>
<evidence type="ECO:0000313" key="4">
    <source>
        <dbReference type="WBParaSite" id="ASIM_0000475101-mRNA-1"/>
    </source>
</evidence>
<dbReference type="PANTHER" id="PTHR11133">
    <property type="entry name" value="SACCHAROPINE DEHYDROGENASE"/>
    <property type="match status" value="1"/>
</dbReference>
<dbReference type="GO" id="GO:0019878">
    <property type="term" value="P:lysine biosynthetic process via aminoadipic acid"/>
    <property type="evidence" value="ECO:0007669"/>
    <property type="project" value="TreeGrafter"/>
</dbReference>
<reference evidence="2 3" key="2">
    <citation type="submission" date="2018-11" db="EMBL/GenBank/DDBJ databases">
        <authorList>
            <consortium name="Pathogen Informatics"/>
        </authorList>
    </citation>
    <scope>NUCLEOTIDE SEQUENCE [LARGE SCALE GENOMIC DNA]</scope>
</reference>
<dbReference type="PANTHER" id="PTHR11133:SF22">
    <property type="entry name" value="ALPHA-AMINOADIPIC SEMIALDEHYDE SYNTHASE, MITOCHONDRIAL"/>
    <property type="match status" value="1"/>
</dbReference>
<evidence type="ECO:0000256" key="1">
    <source>
        <dbReference type="ARBA" id="ARBA00023002"/>
    </source>
</evidence>
<dbReference type="Proteomes" id="UP000267096">
    <property type="component" value="Unassembled WGS sequence"/>
</dbReference>
<sequence>MLKNFKSILSDSCHGLPLRYAIAPYASVIINGVYWEQNAARLITIPDAKHLLTPKAPGPEVPGCPTLPHRLIALCDISADPGGSIEFMNECTTIDRPFAIYDADLNQCSASFDTPSGCLVCSIDNMPAQIPYEATEAFGDLLYPYITDMLNCATDQPFDQLHCCDDIKNAIITNDGALTPKFEYIADLRRKR</sequence>
<protein>
    <submittedName>
        <fullName evidence="4">Alpha-aminoadipic semialdehyde synthase, mitochondrial (inferred by orthology to a human protein)</fullName>
    </submittedName>
</protein>
<dbReference type="WBParaSite" id="ASIM_0000475101-mRNA-1">
    <property type="protein sequence ID" value="ASIM_0000475101-mRNA-1"/>
    <property type="gene ID" value="ASIM_0000475101"/>
</dbReference>
<evidence type="ECO:0000313" key="3">
    <source>
        <dbReference type="Proteomes" id="UP000267096"/>
    </source>
</evidence>
<dbReference type="EMBL" id="UYRR01008046">
    <property type="protein sequence ID" value="VDK24061.1"/>
    <property type="molecule type" value="Genomic_DNA"/>
</dbReference>
<keyword evidence="1" id="KW-0560">Oxidoreductase</keyword>
<proteinExistence type="predicted"/>
<dbReference type="AlphaFoldDB" id="A0A0M3JAX8"/>
<accession>A0A0M3JAX8</accession>
<reference evidence="4" key="1">
    <citation type="submission" date="2017-02" db="UniProtKB">
        <authorList>
            <consortium name="WormBaseParasite"/>
        </authorList>
    </citation>
    <scope>IDENTIFICATION</scope>
</reference>
<organism evidence="4">
    <name type="scientific">Anisakis simplex</name>
    <name type="common">Herring worm</name>
    <dbReference type="NCBI Taxonomy" id="6269"/>
    <lineage>
        <taxon>Eukaryota</taxon>
        <taxon>Metazoa</taxon>
        <taxon>Ecdysozoa</taxon>
        <taxon>Nematoda</taxon>
        <taxon>Chromadorea</taxon>
        <taxon>Rhabditida</taxon>
        <taxon>Spirurina</taxon>
        <taxon>Ascaridomorpha</taxon>
        <taxon>Ascaridoidea</taxon>
        <taxon>Anisakidae</taxon>
        <taxon>Anisakis</taxon>
        <taxon>Anisakis simplex complex</taxon>
    </lineage>
</organism>
<dbReference type="GO" id="GO:0004753">
    <property type="term" value="F:saccharopine dehydrogenase activity"/>
    <property type="evidence" value="ECO:0007669"/>
    <property type="project" value="TreeGrafter"/>
</dbReference>
<keyword evidence="3" id="KW-1185">Reference proteome</keyword>